<dbReference type="EMBL" id="MHJU01000027">
    <property type="protein sequence ID" value="OGY72626.1"/>
    <property type="molecule type" value="Genomic_DNA"/>
</dbReference>
<dbReference type="Proteomes" id="UP000178315">
    <property type="component" value="Unassembled WGS sequence"/>
</dbReference>
<protein>
    <submittedName>
        <fullName evidence="1">Uncharacterized protein</fullName>
    </submittedName>
</protein>
<comment type="caution">
    <text evidence="1">The sequence shown here is derived from an EMBL/GenBank/DDBJ whole genome shotgun (WGS) entry which is preliminary data.</text>
</comment>
<gene>
    <name evidence="1" type="ORF">A3H61_03395</name>
</gene>
<name>A0A1G2A820_9BACT</name>
<evidence type="ECO:0000313" key="2">
    <source>
        <dbReference type="Proteomes" id="UP000178315"/>
    </source>
</evidence>
<dbReference type="AlphaFoldDB" id="A0A1G2A820"/>
<reference evidence="1 2" key="1">
    <citation type="journal article" date="2016" name="Nat. Commun.">
        <title>Thousands of microbial genomes shed light on interconnected biogeochemical processes in an aquifer system.</title>
        <authorList>
            <person name="Anantharaman K."/>
            <person name="Brown C.T."/>
            <person name="Hug L.A."/>
            <person name="Sharon I."/>
            <person name="Castelle C.J."/>
            <person name="Probst A.J."/>
            <person name="Thomas B.C."/>
            <person name="Singh A."/>
            <person name="Wilkins M.J."/>
            <person name="Karaoz U."/>
            <person name="Brodie E.L."/>
            <person name="Williams K.H."/>
            <person name="Hubbard S.S."/>
            <person name="Banfield J.F."/>
        </authorList>
    </citation>
    <scope>NUCLEOTIDE SEQUENCE [LARGE SCALE GENOMIC DNA]</scope>
</reference>
<sequence length="120" mass="14043">MQEQERKLWPPAPTEKRFAGITRELLDQQKRLLDEEKITLEQYFANCKTAVWDTLHIFTDRTTISEEDKASVEDMILQIIDELEHHGESIHNGNEETVTTMLEQIERVLKIGETFADKKS</sequence>
<evidence type="ECO:0000313" key="1">
    <source>
        <dbReference type="EMBL" id="OGY72626.1"/>
    </source>
</evidence>
<proteinExistence type="predicted"/>
<accession>A0A1G2A820</accession>
<organism evidence="1 2">
    <name type="scientific">Candidatus Jacksonbacteria bacterium RIFCSPLOWO2_02_FULL_44_20</name>
    <dbReference type="NCBI Taxonomy" id="1798460"/>
    <lineage>
        <taxon>Bacteria</taxon>
        <taxon>Candidatus Jacksoniibacteriota</taxon>
    </lineage>
</organism>